<dbReference type="Proteomes" id="UP001196565">
    <property type="component" value="Unassembled WGS sequence"/>
</dbReference>
<sequence>MPPGLAHAAIAVVLTLLVGVPARLLGVTAGLGAAAAIAFYVGRERRQSEEWAGSNRIPPWIWKPRALRDAGWPALAALATAYGIAVVL</sequence>
<dbReference type="EMBL" id="JAHYBZ010000009">
    <property type="protein sequence ID" value="MBW6400755.1"/>
    <property type="molecule type" value="Genomic_DNA"/>
</dbReference>
<name>A0ABS7AFB5_9PROT</name>
<protein>
    <submittedName>
        <fullName evidence="1">Uncharacterized protein</fullName>
    </submittedName>
</protein>
<evidence type="ECO:0000313" key="2">
    <source>
        <dbReference type="Proteomes" id="UP001196565"/>
    </source>
</evidence>
<organism evidence="1 2">
    <name type="scientific">Roseomonas alba</name>
    <dbReference type="NCBI Taxonomy" id="2846776"/>
    <lineage>
        <taxon>Bacteria</taxon>
        <taxon>Pseudomonadati</taxon>
        <taxon>Pseudomonadota</taxon>
        <taxon>Alphaproteobacteria</taxon>
        <taxon>Acetobacterales</taxon>
        <taxon>Roseomonadaceae</taxon>
        <taxon>Roseomonas</taxon>
    </lineage>
</organism>
<evidence type="ECO:0000313" key="1">
    <source>
        <dbReference type="EMBL" id="MBW6400755.1"/>
    </source>
</evidence>
<reference evidence="1 2" key="1">
    <citation type="submission" date="2021-07" db="EMBL/GenBank/DDBJ databases">
        <authorList>
            <person name="So Y."/>
        </authorList>
    </citation>
    <scope>NUCLEOTIDE SEQUENCE [LARGE SCALE GENOMIC DNA]</scope>
    <source>
        <strain evidence="1 2">HJA6</strain>
    </source>
</reference>
<proteinExistence type="predicted"/>
<keyword evidence="2" id="KW-1185">Reference proteome</keyword>
<comment type="caution">
    <text evidence="1">The sequence shown here is derived from an EMBL/GenBank/DDBJ whole genome shotgun (WGS) entry which is preliminary data.</text>
</comment>
<dbReference type="RefSeq" id="WP_219765330.1">
    <property type="nucleotide sequence ID" value="NZ_JAHYBZ010000009.1"/>
</dbReference>
<gene>
    <name evidence="1" type="ORF">KPL78_23040</name>
</gene>
<accession>A0ABS7AFB5</accession>